<accession>A0A183IWW0</accession>
<evidence type="ECO:0000313" key="5">
    <source>
        <dbReference type="WBParaSite" id="SBAD_0000840801-mRNA-1"/>
    </source>
</evidence>
<dbReference type="SUPFAM" id="SSF50494">
    <property type="entry name" value="Trypsin-like serine proteases"/>
    <property type="match status" value="1"/>
</dbReference>
<protein>
    <submittedName>
        <fullName evidence="5">Peptidase S1 domain-containing protein</fullName>
    </submittedName>
</protein>
<dbReference type="GO" id="GO:0006508">
    <property type="term" value="P:proteolysis"/>
    <property type="evidence" value="ECO:0007669"/>
    <property type="project" value="InterPro"/>
</dbReference>
<reference evidence="3 4" key="2">
    <citation type="submission" date="2018-11" db="EMBL/GenBank/DDBJ databases">
        <authorList>
            <consortium name="Pathogen Informatics"/>
        </authorList>
    </citation>
    <scope>NUCLEOTIDE SEQUENCE [LARGE SCALE GENOMIC DNA]</scope>
</reference>
<gene>
    <name evidence="3" type="ORF">SBAD_LOCUS8109</name>
</gene>
<name>A0A183IWW0_9BILA</name>
<dbReference type="AlphaFoldDB" id="A0A183IWW0"/>
<proteinExistence type="predicted"/>
<dbReference type="PROSITE" id="PS00134">
    <property type="entry name" value="TRYPSIN_HIS"/>
    <property type="match status" value="1"/>
</dbReference>
<dbReference type="InterPro" id="IPR009003">
    <property type="entry name" value="Peptidase_S1_PA"/>
</dbReference>
<dbReference type="InterPro" id="IPR001254">
    <property type="entry name" value="Trypsin_dom"/>
</dbReference>
<evidence type="ECO:0000259" key="2">
    <source>
        <dbReference type="Pfam" id="PF00089"/>
    </source>
</evidence>
<dbReference type="EMBL" id="UZAM01011265">
    <property type="protein sequence ID" value="VDP15375.1"/>
    <property type="molecule type" value="Genomic_DNA"/>
</dbReference>
<sequence>MYEIFDKISVTATSVMALSSASVHSTHQYGYDMTIRVQNMSKVYPDGCTKDMYAKFLSDVAYKRAVEQDNIAPQRHHNYSLEVLQKRRILDETDIMFRITFSDGVEVENPASTFTQCQLLLEQKPDPQLTPQNGWMNTTVYMMPNSTHDFGYLHQERKYDRYTTVFVSPPDTVTHLQFVFMNVQCNDTDQEVVVYVSKKNYKLCRPVEVPSSPLPVPPTAGLTNNTHDVIVRKYERYINKANLSEICGQPFSEWPVNRNRFRIIGGEVTPIRSQPWTVYITSQGGGYISSCSAAIIDHFWIVTAGHCIIRNGTAFVYNAYNNVKSRKTYAVEKQVEIMLVRYVIFTCQSRTAAIGMIISGTLVQVFVPESILVRPPRATVEVRWNALRKTESIVLLD</sequence>
<dbReference type="WBParaSite" id="SBAD_0000840801-mRNA-1">
    <property type="protein sequence ID" value="SBAD_0000840801-mRNA-1"/>
    <property type="gene ID" value="SBAD_0000840801"/>
</dbReference>
<dbReference type="InterPro" id="IPR043504">
    <property type="entry name" value="Peptidase_S1_PA_chymotrypsin"/>
</dbReference>
<dbReference type="GO" id="GO:0004252">
    <property type="term" value="F:serine-type endopeptidase activity"/>
    <property type="evidence" value="ECO:0007669"/>
    <property type="project" value="InterPro"/>
</dbReference>
<dbReference type="PANTHER" id="PTHR24252:SF7">
    <property type="entry name" value="HYALIN"/>
    <property type="match status" value="1"/>
</dbReference>
<dbReference type="Gene3D" id="2.40.10.10">
    <property type="entry name" value="Trypsin-like serine proteases"/>
    <property type="match status" value="1"/>
</dbReference>
<dbReference type="OrthoDB" id="546450at2759"/>
<evidence type="ECO:0000313" key="4">
    <source>
        <dbReference type="Proteomes" id="UP000270296"/>
    </source>
</evidence>
<evidence type="ECO:0000256" key="1">
    <source>
        <dbReference type="ARBA" id="ARBA00023157"/>
    </source>
</evidence>
<evidence type="ECO:0000313" key="3">
    <source>
        <dbReference type="EMBL" id="VDP15375.1"/>
    </source>
</evidence>
<dbReference type="Pfam" id="PF00089">
    <property type="entry name" value="Trypsin"/>
    <property type="match status" value="1"/>
</dbReference>
<keyword evidence="1" id="KW-1015">Disulfide bond</keyword>
<reference evidence="5" key="1">
    <citation type="submission" date="2016-06" db="UniProtKB">
        <authorList>
            <consortium name="WormBaseParasite"/>
        </authorList>
    </citation>
    <scope>IDENTIFICATION</scope>
</reference>
<organism evidence="5">
    <name type="scientific">Soboliphyme baturini</name>
    <dbReference type="NCBI Taxonomy" id="241478"/>
    <lineage>
        <taxon>Eukaryota</taxon>
        <taxon>Metazoa</taxon>
        <taxon>Ecdysozoa</taxon>
        <taxon>Nematoda</taxon>
        <taxon>Enoplea</taxon>
        <taxon>Dorylaimia</taxon>
        <taxon>Dioctophymatida</taxon>
        <taxon>Dioctophymatoidea</taxon>
        <taxon>Soboliphymatidae</taxon>
        <taxon>Soboliphyme</taxon>
    </lineage>
</organism>
<feature type="domain" description="Peptidase S1" evidence="2">
    <location>
        <begin position="263"/>
        <end position="328"/>
    </location>
</feature>
<dbReference type="PANTHER" id="PTHR24252">
    <property type="entry name" value="ACROSIN-RELATED"/>
    <property type="match status" value="1"/>
</dbReference>
<keyword evidence="4" id="KW-1185">Reference proteome</keyword>
<dbReference type="InterPro" id="IPR018114">
    <property type="entry name" value="TRYPSIN_HIS"/>
</dbReference>
<dbReference type="Proteomes" id="UP000270296">
    <property type="component" value="Unassembled WGS sequence"/>
</dbReference>